<dbReference type="PANTHER" id="PTHR44051">
    <property type="entry name" value="GLUTATHIONE S-TRANSFERASE-RELATED"/>
    <property type="match status" value="1"/>
</dbReference>
<keyword evidence="2" id="KW-1185">Reference proteome</keyword>
<dbReference type="Gene3D" id="1.20.1050.10">
    <property type="match status" value="1"/>
</dbReference>
<dbReference type="Proteomes" id="UP000187266">
    <property type="component" value="Chromosome"/>
</dbReference>
<gene>
    <name evidence="1" type="ORF">BV394_00680</name>
</gene>
<protein>
    <submittedName>
        <fullName evidence="1">Glutathione S-transferase</fullName>
    </submittedName>
</protein>
<dbReference type="PROSITE" id="PS50404">
    <property type="entry name" value="GST_NTER"/>
    <property type="match status" value="1"/>
</dbReference>
<dbReference type="EMBL" id="CP019124">
    <property type="protein sequence ID" value="APX88427.1"/>
    <property type="molecule type" value="Genomic_DNA"/>
</dbReference>
<dbReference type="CDD" id="cd03188">
    <property type="entry name" value="GST_C_Beta"/>
    <property type="match status" value="1"/>
</dbReference>
<evidence type="ECO:0000313" key="1">
    <source>
        <dbReference type="EMBL" id="APX88427.1"/>
    </source>
</evidence>
<dbReference type="Pfam" id="PF14497">
    <property type="entry name" value="GST_C_3"/>
    <property type="match status" value="1"/>
</dbReference>
<evidence type="ECO:0000313" key="2">
    <source>
        <dbReference type="Proteomes" id="UP000187266"/>
    </source>
</evidence>
<dbReference type="InterPro" id="IPR040079">
    <property type="entry name" value="Glutathione_S-Trfase"/>
</dbReference>
<dbReference type="STRING" id="1267768.BV394_00680"/>
<proteinExistence type="predicted"/>
<dbReference type="InterPro" id="IPR010987">
    <property type="entry name" value="Glutathione-S-Trfase_C-like"/>
</dbReference>
<dbReference type="InterPro" id="IPR004046">
    <property type="entry name" value="GST_C"/>
</dbReference>
<dbReference type="OrthoDB" id="7583243at2"/>
<dbReference type="SUPFAM" id="SSF52833">
    <property type="entry name" value="Thioredoxin-like"/>
    <property type="match status" value="1"/>
</dbReference>
<reference evidence="1 2" key="1">
    <citation type="submission" date="2017-01" db="EMBL/GenBank/DDBJ databases">
        <title>Genomic analysis of Xuhuaishuia manganoxidans DY6-4.</title>
        <authorList>
            <person name="Wang X."/>
        </authorList>
    </citation>
    <scope>NUCLEOTIDE SEQUENCE [LARGE SCALE GENOMIC DNA]</scope>
    <source>
        <strain evidence="1 2">DY6-4</strain>
    </source>
</reference>
<accession>A0A1U7DEK5</accession>
<dbReference type="InterPro" id="IPR036249">
    <property type="entry name" value="Thioredoxin-like_sf"/>
</dbReference>
<dbReference type="Pfam" id="PF02798">
    <property type="entry name" value="GST_N"/>
    <property type="match status" value="1"/>
</dbReference>
<dbReference type="SUPFAM" id="SSF47616">
    <property type="entry name" value="GST C-terminal domain-like"/>
    <property type="match status" value="1"/>
</dbReference>
<accession>A0A2M9DHD2</accession>
<name>A0A1U7DEK5_9RHOB</name>
<organism evidence="1 2">
    <name type="scientific">Brevirhabdus pacifica</name>
    <dbReference type="NCBI Taxonomy" id="1267768"/>
    <lineage>
        <taxon>Bacteria</taxon>
        <taxon>Pseudomonadati</taxon>
        <taxon>Pseudomonadota</taxon>
        <taxon>Alphaproteobacteria</taxon>
        <taxon>Rhodobacterales</taxon>
        <taxon>Paracoccaceae</taxon>
        <taxon>Brevirhabdus</taxon>
    </lineage>
</organism>
<dbReference type="SFLD" id="SFLDG01150">
    <property type="entry name" value="Main.1:_Beta-like"/>
    <property type="match status" value="1"/>
</dbReference>
<dbReference type="SFLD" id="SFLDG00358">
    <property type="entry name" value="Main_(cytGST)"/>
    <property type="match status" value="1"/>
</dbReference>
<sequence>MNILFYAKGTAALPPHIVLEEIGAPYEVRRVDFAANEQQSSDYLEVNPRGRVPALVTPDGILTEAPAILTYLGQTNPEAGLIPSDPFTLARAQEFNSYVCATVHVAHAHRVRGHRWTDDAAAIESMKSKVAQNMTDCAEMMQNHFLRGEWVLGDNYSICDPYLFLACRWIIADGANIDDFPALRAHYDRMLARPAVAKVLPLHE</sequence>
<dbReference type="AlphaFoldDB" id="A0A1U7DEK5"/>
<dbReference type="SFLD" id="SFLDS00019">
    <property type="entry name" value="Glutathione_Transferase_(cytos"/>
    <property type="match status" value="1"/>
</dbReference>
<dbReference type="PROSITE" id="PS50405">
    <property type="entry name" value="GST_CTER"/>
    <property type="match status" value="1"/>
</dbReference>
<dbReference type="RefSeq" id="WP_076978451.1">
    <property type="nucleotide sequence ID" value="NZ_CP019124.1"/>
</dbReference>
<dbReference type="Gene3D" id="3.40.30.10">
    <property type="entry name" value="Glutaredoxin"/>
    <property type="match status" value="1"/>
</dbReference>
<dbReference type="InterPro" id="IPR036282">
    <property type="entry name" value="Glutathione-S-Trfase_C_sf"/>
</dbReference>
<dbReference type="CDD" id="cd03057">
    <property type="entry name" value="GST_N_Beta"/>
    <property type="match status" value="1"/>
</dbReference>
<dbReference type="InterPro" id="IPR004045">
    <property type="entry name" value="Glutathione_S-Trfase_N"/>
</dbReference>
<dbReference type="PANTHER" id="PTHR44051:SF8">
    <property type="entry name" value="GLUTATHIONE S-TRANSFERASE GSTA"/>
    <property type="match status" value="1"/>
</dbReference>